<protein>
    <recommendedName>
        <fullName evidence="2">Methyltransferase domain-containing protein</fullName>
    </recommendedName>
</protein>
<dbReference type="Gene3D" id="3.40.50.150">
    <property type="entry name" value="Vaccinia Virus protein VP39"/>
    <property type="match status" value="1"/>
</dbReference>
<evidence type="ECO:0000259" key="2">
    <source>
        <dbReference type="Pfam" id="PF13649"/>
    </source>
</evidence>
<evidence type="ECO:0000313" key="4">
    <source>
        <dbReference type="Proteomes" id="UP001501721"/>
    </source>
</evidence>
<dbReference type="InterPro" id="IPR029063">
    <property type="entry name" value="SAM-dependent_MTases_sf"/>
</dbReference>
<evidence type="ECO:0000256" key="1">
    <source>
        <dbReference type="ARBA" id="ARBA00022679"/>
    </source>
</evidence>
<gene>
    <name evidence="3" type="ORF">GCM10010422_39880</name>
</gene>
<dbReference type="EMBL" id="BAAATL010000016">
    <property type="protein sequence ID" value="GAA2489531.1"/>
    <property type="molecule type" value="Genomic_DNA"/>
</dbReference>
<proteinExistence type="predicted"/>
<keyword evidence="1" id="KW-0808">Transferase</keyword>
<dbReference type="InterPro" id="IPR041698">
    <property type="entry name" value="Methyltransf_25"/>
</dbReference>
<reference evidence="3 4" key="1">
    <citation type="journal article" date="2019" name="Int. J. Syst. Evol. Microbiol.">
        <title>The Global Catalogue of Microorganisms (GCM) 10K type strain sequencing project: providing services to taxonomists for standard genome sequencing and annotation.</title>
        <authorList>
            <consortium name="The Broad Institute Genomics Platform"/>
            <consortium name="The Broad Institute Genome Sequencing Center for Infectious Disease"/>
            <person name="Wu L."/>
            <person name="Ma J."/>
        </authorList>
    </citation>
    <scope>NUCLEOTIDE SEQUENCE [LARGE SCALE GENOMIC DNA]</scope>
    <source>
        <strain evidence="3 4">JCM 6923</strain>
    </source>
</reference>
<feature type="domain" description="Methyltransferase" evidence="2">
    <location>
        <begin position="3"/>
        <end position="97"/>
    </location>
</feature>
<sequence>MRVLDVGCGKGELSARTADWGMRVTGVDFSLSAIAAARDAHSGRGGLLDFHLYDVTATRSFVPAPEPVDLVVCRLSFEFVDSPRFMVHLGRWLKPGGVLHITSAIADRMPYGVAHRGIAIARLAELRDAWKHVTVYRLHDNLVGIALRG</sequence>
<dbReference type="Proteomes" id="UP001501721">
    <property type="component" value="Unassembled WGS sequence"/>
</dbReference>
<dbReference type="PANTHER" id="PTHR43861">
    <property type="entry name" value="TRANS-ACONITATE 2-METHYLTRANSFERASE-RELATED"/>
    <property type="match status" value="1"/>
</dbReference>
<dbReference type="SUPFAM" id="SSF53335">
    <property type="entry name" value="S-adenosyl-L-methionine-dependent methyltransferases"/>
    <property type="match status" value="1"/>
</dbReference>
<organism evidence="3 4">
    <name type="scientific">Streptomyces graminearus</name>
    <dbReference type="NCBI Taxonomy" id="284030"/>
    <lineage>
        <taxon>Bacteria</taxon>
        <taxon>Bacillati</taxon>
        <taxon>Actinomycetota</taxon>
        <taxon>Actinomycetes</taxon>
        <taxon>Kitasatosporales</taxon>
        <taxon>Streptomycetaceae</taxon>
        <taxon>Streptomyces</taxon>
    </lineage>
</organism>
<evidence type="ECO:0000313" key="3">
    <source>
        <dbReference type="EMBL" id="GAA2489531.1"/>
    </source>
</evidence>
<name>A0ABN3LUY4_9ACTN</name>
<dbReference type="Pfam" id="PF13649">
    <property type="entry name" value="Methyltransf_25"/>
    <property type="match status" value="1"/>
</dbReference>
<keyword evidence="4" id="KW-1185">Reference proteome</keyword>
<accession>A0ABN3LUY4</accession>
<comment type="caution">
    <text evidence="3">The sequence shown here is derived from an EMBL/GenBank/DDBJ whole genome shotgun (WGS) entry which is preliminary data.</text>
</comment>
<dbReference type="CDD" id="cd02440">
    <property type="entry name" value="AdoMet_MTases"/>
    <property type="match status" value="1"/>
</dbReference>